<dbReference type="AlphaFoldDB" id="A0A8J4T8F8"/>
<evidence type="ECO:0000256" key="6">
    <source>
        <dbReference type="ARBA" id="ARBA00023159"/>
    </source>
</evidence>
<dbReference type="GO" id="GO:0005776">
    <property type="term" value="C:autophagosome"/>
    <property type="evidence" value="ECO:0007669"/>
    <property type="project" value="UniProtKB-SubCell"/>
</dbReference>
<dbReference type="GO" id="GO:0016604">
    <property type="term" value="C:nuclear body"/>
    <property type="evidence" value="ECO:0007669"/>
    <property type="project" value="UniProtKB-SubCell"/>
</dbReference>
<dbReference type="GO" id="GO:0000045">
    <property type="term" value="P:autophagosome assembly"/>
    <property type="evidence" value="ECO:0007669"/>
    <property type="project" value="TreeGrafter"/>
</dbReference>
<evidence type="ECO:0000256" key="9">
    <source>
        <dbReference type="ARBA" id="ARBA00023329"/>
    </source>
</evidence>
<keyword evidence="6" id="KW-0010">Activator</keyword>
<evidence type="ECO:0000256" key="2">
    <source>
        <dbReference type="ARBA" id="ARBA00004514"/>
    </source>
</evidence>
<dbReference type="GO" id="GO:0031410">
    <property type="term" value="C:cytoplasmic vesicle"/>
    <property type="evidence" value="ECO:0007669"/>
    <property type="project" value="UniProtKB-KW"/>
</dbReference>
<keyword evidence="8" id="KW-0539">Nucleus</keyword>
<keyword evidence="13" id="KW-1185">Reference proteome</keyword>
<feature type="non-terminal residue" evidence="12">
    <location>
        <position position="127"/>
    </location>
</feature>
<sequence length="127" mass="14441">MIRKVLRQILLGGGGEEEDGVLVQDESCVELLECEDEDWIIISTPGLLVEDPLENLLIEHPSMSVYQMHRQRATDEDVSDEEEESPRRDVSGLLALWCGSVLFSDQRVGVYSERRKLSRSALNRQNL</sequence>
<dbReference type="PANTHER" id="PTHR31671:SF3">
    <property type="entry name" value="DIABETES AND OBESITY REGULATED, ISOFORM G"/>
    <property type="match status" value="1"/>
</dbReference>
<dbReference type="OrthoDB" id="10041339at2759"/>
<evidence type="ECO:0000256" key="10">
    <source>
        <dbReference type="ARBA" id="ARBA00034306"/>
    </source>
</evidence>
<keyword evidence="5" id="KW-0805">Transcription regulation</keyword>
<name>A0A8J4T8F8_CLAMG</name>
<evidence type="ECO:0000256" key="3">
    <source>
        <dbReference type="ARBA" id="ARBA00022490"/>
    </source>
</evidence>
<reference evidence="12" key="1">
    <citation type="submission" date="2020-07" db="EMBL/GenBank/DDBJ databases">
        <title>Clarias magur genome sequencing, assembly and annotation.</title>
        <authorList>
            <person name="Kushwaha B."/>
            <person name="Kumar R."/>
            <person name="Das P."/>
            <person name="Joshi C.G."/>
            <person name="Kumar D."/>
            <person name="Nagpure N.S."/>
            <person name="Pandey M."/>
            <person name="Agarwal S."/>
            <person name="Srivastava S."/>
            <person name="Singh M."/>
            <person name="Sahoo L."/>
            <person name="Jayasankar P."/>
            <person name="Meher P.K."/>
            <person name="Koringa P.G."/>
            <person name="Iquebal M.A."/>
            <person name="Das S.P."/>
            <person name="Bit A."/>
            <person name="Patnaik S."/>
            <person name="Patel N."/>
            <person name="Shah T.M."/>
            <person name="Hinsu A."/>
            <person name="Jena J.K."/>
        </authorList>
    </citation>
    <scope>NUCLEOTIDE SEQUENCE</scope>
    <source>
        <strain evidence="12">CIFAMagur01</strain>
        <tissue evidence="12">Testis</tissue>
    </source>
</reference>
<keyword evidence="4" id="KW-0072">Autophagy</keyword>
<proteinExistence type="predicted"/>
<evidence type="ECO:0000256" key="11">
    <source>
        <dbReference type="SAM" id="MobiDB-lite"/>
    </source>
</evidence>
<dbReference type="Proteomes" id="UP000727407">
    <property type="component" value="Unassembled WGS sequence"/>
</dbReference>
<keyword evidence="9" id="KW-0968">Cytoplasmic vesicle</keyword>
<feature type="region of interest" description="Disordered" evidence="11">
    <location>
        <begin position="68"/>
        <end position="88"/>
    </location>
</feature>
<protein>
    <submittedName>
        <fullName evidence="12">Tumor protein p53-inducible nuclear protein 2-like</fullName>
    </submittedName>
</protein>
<evidence type="ECO:0000256" key="7">
    <source>
        <dbReference type="ARBA" id="ARBA00023163"/>
    </source>
</evidence>
<comment type="caution">
    <text evidence="12">The sequence shown here is derived from an EMBL/GenBank/DDBJ whole genome shotgun (WGS) entry which is preliminary data.</text>
</comment>
<gene>
    <name evidence="12" type="ORF">DAT39_021026</name>
</gene>
<dbReference type="Pfam" id="PF14839">
    <property type="entry name" value="DOR"/>
    <property type="match status" value="1"/>
</dbReference>
<accession>A0A8J4T8F8</accession>
<dbReference type="EMBL" id="QNUK01000834">
    <property type="protein sequence ID" value="KAF5889268.1"/>
    <property type="molecule type" value="Genomic_DNA"/>
</dbReference>
<dbReference type="GO" id="GO:0045893">
    <property type="term" value="P:positive regulation of DNA-templated transcription"/>
    <property type="evidence" value="ECO:0007669"/>
    <property type="project" value="TreeGrafter"/>
</dbReference>
<evidence type="ECO:0000256" key="5">
    <source>
        <dbReference type="ARBA" id="ARBA00023015"/>
    </source>
</evidence>
<dbReference type="PANTHER" id="PTHR31671">
    <property type="entry name" value="DIABETES AND OBESITY REGULATED, ISOFORM G"/>
    <property type="match status" value="1"/>
</dbReference>
<evidence type="ECO:0000256" key="4">
    <source>
        <dbReference type="ARBA" id="ARBA00023006"/>
    </source>
</evidence>
<keyword evidence="7" id="KW-0804">Transcription</keyword>
<evidence type="ECO:0000256" key="1">
    <source>
        <dbReference type="ARBA" id="ARBA00004419"/>
    </source>
</evidence>
<dbReference type="GO" id="GO:0005829">
    <property type="term" value="C:cytosol"/>
    <property type="evidence" value="ECO:0007669"/>
    <property type="project" value="UniProtKB-SubCell"/>
</dbReference>
<evidence type="ECO:0000313" key="12">
    <source>
        <dbReference type="EMBL" id="KAF5889268.1"/>
    </source>
</evidence>
<evidence type="ECO:0000256" key="8">
    <source>
        <dbReference type="ARBA" id="ARBA00023242"/>
    </source>
</evidence>
<comment type="subcellular location">
    <subcellularLocation>
        <location evidence="2">Cytoplasm</location>
        <location evidence="2">Cytosol</location>
    </subcellularLocation>
    <subcellularLocation>
        <location evidence="1">Cytoplasmic vesicle</location>
        <location evidence="1">Autophagosome</location>
    </subcellularLocation>
    <subcellularLocation>
        <location evidence="10">Nucleus</location>
        <location evidence="10">Nuclear body</location>
    </subcellularLocation>
</comment>
<evidence type="ECO:0000313" key="13">
    <source>
        <dbReference type="Proteomes" id="UP000727407"/>
    </source>
</evidence>
<organism evidence="12 13">
    <name type="scientific">Clarias magur</name>
    <name type="common">Asian catfish</name>
    <name type="synonym">Macropteronotus magur</name>
    <dbReference type="NCBI Taxonomy" id="1594786"/>
    <lineage>
        <taxon>Eukaryota</taxon>
        <taxon>Metazoa</taxon>
        <taxon>Chordata</taxon>
        <taxon>Craniata</taxon>
        <taxon>Vertebrata</taxon>
        <taxon>Euteleostomi</taxon>
        <taxon>Actinopterygii</taxon>
        <taxon>Neopterygii</taxon>
        <taxon>Teleostei</taxon>
        <taxon>Ostariophysi</taxon>
        <taxon>Siluriformes</taxon>
        <taxon>Clariidae</taxon>
        <taxon>Clarias</taxon>
    </lineage>
</organism>
<keyword evidence="3" id="KW-0963">Cytoplasm</keyword>
<dbReference type="InterPro" id="IPR029431">
    <property type="entry name" value="TP53INP"/>
</dbReference>